<feature type="transmembrane region" description="Helical" evidence="1">
    <location>
        <begin position="87"/>
        <end position="106"/>
    </location>
</feature>
<reference evidence="2" key="1">
    <citation type="submission" date="2021-03" db="EMBL/GenBank/DDBJ databases">
        <title>Chromosome level genome of the anhydrobiotic midge Polypedilum vanderplanki.</title>
        <authorList>
            <person name="Yoshida Y."/>
            <person name="Kikawada T."/>
            <person name="Gusev O."/>
        </authorList>
    </citation>
    <scope>NUCLEOTIDE SEQUENCE</scope>
    <source>
        <strain evidence="2">NIAS01</strain>
        <tissue evidence="2">Whole body or cell culture</tissue>
    </source>
</reference>
<comment type="caution">
    <text evidence="2">The sequence shown here is derived from an EMBL/GenBank/DDBJ whole genome shotgun (WGS) entry which is preliminary data.</text>
</comment>
<keyword evidence="1" id="KW-1133">Transmembrane helix</keyword>
<organism evidence="2 3">
    <name type="scientific">Polypedilum vanderplanki</name>
    <name type="common">Sleeping chironomid midge</name>
    <dbReference type="NCBI Taxonomy" id="319348"/>
    <lineage>
        <taxon>Eukaryota</taxon>
        <taxon>Metazoa</taxon>
        <taxon>Ecdysozoa</taxon>
        <taxon>Arthropoda</taxon>
        <taxon>Hexapoda</taxon>
        <taxon>Insecta</taxon>
        <taxon>Pterygota</taxon>
        <taxon>Neoptera</taxon>
        <taxon>Endopterygota</taxon>
        <taxon>Diptera</taxon>
        <taxon>Nematocera</taxon>
        <taxon>Chironomoidea</taxon>
        <taxon>Chironomidae</taxon>
        <taxon>Chironominae</taxon>
        <taxon>Polypedilum</taxon>
        <taxon>Polypedilum</taxon>
    </lineage>
</organism>
<dbReference type="EMBL" id="JADBJN010000002">
    <property type="protein sequence ID" value="KAG5676418.1"/>
    <property type="molecule type" value="Genomic_DNA"/>
</dbReference>
<evidence type="ECO:0000313" key="3">
    <source>
        <dbReference type="Proteomes" id="UP001107558"/>
    </source>
</evidence>
<dbReference type="Proteomes" id="UP001107558">
    <property type="component" value="Chromosome 2"/>
</dbReference>
<evidence type="ECO:0000313" key="2">
    <source>
        <dbReference type="EMBL" id="KAG5676418.1"/>
    </source>
</evidence>
<name>A0A9J6C330_POLVA</name>
<keyword evidence="3" id="KW-1185">Reference proteome</keyword>
<proteinExistence type="predicted"/>
<protein>
    <submittedName>
        <fullName evidence="2">Uncharacterized protein</fullName>
    </submittedName>
</protein>
<sequence length="212" mass="23201">MLLLSSVVKCQNNDPFERSPIIPPSRRPLPPELVNNNLDEGWGRSLMQSAKNFVASPIGQLTVSMAKEFVARSAGGNQVLSLNMGSLLILVLLKALIFATGLLGVGNYSHYGRGRMLEGNSIIDGAEMQLYLGFLAAEGSNKDACLYRAVCLEPEHATEYLKAGRALLEGFGIFDPAIPNNQRYNEYLQNVNRAILEGMNKAPCNMIYSCDM</sequence>
<keyword evidence="1" id="KW-0812">Transmembrane</keyword>
<dbReference type="OrthoDB" id="6363452at2759"/>
<gene>
    <name evidence="2" type="ORF">PVAND_006256</name>
</gene>
<keyword evidence="1" id="KW-0472">Membrane</keyword>
<accession>A0A9J6C330</accession>
<dbReference type="AlphaFoldDB" id="A0A9J6C330"/>
<evidence type="ECO:0000256" key="1">
    <source>
        <dbReference type="SAM" id="Phobius"/>
    </source>
</evidence>